<dbReference type="PANTHER" id="PTHR16500">
    <property type="entry name" value="BRCA2-INTERACTING TRANSCRIPTIONAL REPRESSOR EMSY"/>
    <property type="match status" value="1"/>
</dbReference>
<dbReference type="SUPFAM" id="SSF158639">
    <property type="entry name" value="ENT-like"/>
    <property type="match status" value="1"/>
</dbReference>
<feature type="compositionally biased region" description="Basic and acidic residues" evidence="3">
    <location>
        <begin position="198"/>
        <end position="234"/>
    </location>
</feature>
<comment type="caution">
    <text evidence="5">The sequence shown here is derived from an EMBL/GenBank/DDBJ whole genome shotgun (WGS) entry which is preliminary data.</text>
</comment>
<comment type="subcellular location">
    <subcellularLocation>
        <location evidence="1">Nucleus</location>
    </subcellularLocation>
</comment>
<dbReference type="InterPro" id="IPR033482">
    <property type="entry name" value="EMSY"/>
</dbReference>
<proteinExistence type="predicted"/>
<keyword evidence="2" id="KW-0539">Nucleus</keyword>
<evidence type="ECO:0000259" key="4">
    <source>
        <dbReference type="PROSITE" id="PS51138"/>
    </source>
</evidence>
<feature type="region of interest" description="Disordered" evidence="3">
    <location>
        <begin position="198"/>
        <end position="313"/>
    </location>
</feature>
<dbReference type="InterPro" id="IPR036142">
    <property type="entry name" value="ENT_dom-like_sf"/>
</dbReference>
<dbReference type="PANTHER" id="PTHR16500:SF3">
    <property type="entry name" value="BRCA2-INTERACTING TRANSCRIPTIONAL REPRESSOR EMSY"/>
    <property type="match status" value="1"/>
</dbReference>
<dbReference type="Proteomes" id="UP001187531">
    <property type="component" value="Unassembled WGS sequence"/>
</dbReference>
<dbReference type="Pfam" id="PF03735">
    <property type="entry name" value="ENT"/>
    <property type="match status" value="1"/>
</dbReference>
<gene>
    <name evidence="5" type="ORF">QYM36_000862</name>
</gene>
<dbReference type="GO" id="GO:0006355">
    <property type="term" value="P:regulation of DNA-templated transcription"/>
    <property type="evidence" value="ECO:0007669"/>
    <property type="project" value="InterPro"/>
</dbReference>
<feature type="domain" description="ENT" evidence="4">
    <location>
        <begin position="3"/>
        <end position="87"/>
    </location>
</feature>
<keyword evidence="6" id="KW-1185">Reference proteome</keyword>
<dbReference type="InterPro" id="IPR005491">
    <property type="entry name" value="ENT_dom"/>
</dbReference>
<accession>A0AA88LAB1</accession>
<evidence type="ECO:0000313" key="6">
    <source>
        <dbReference type="Proteomes" id="UP001187531"/>
    </source>
</evidence>
<reference evidence="5" key="1">
    <citation type="submission" date="2023-07" db="EMBL/GenBank/DDBJ databases">
        <title>Chromosome-level genome assembly of Artemia franciscana.</title>
        <authorList>
            <person name="Jo E."/>
        </authorList>
    </citation>
    <scope>NUCLEOTIDE SEQUENCE</scope>
    <source>
        <tissue evidence="5">Whole body</tissue>
    </source>
</reference>
<dbReference type="GO" id="GO:0005654">
    <property type="term" value="C:nucleoplasm"/>
    <property type="evidence" value="ECO:0007669"/>
    <property type="project" value="TreeGrafter"/>
</dbReference>
<name>A0AA88LAB1_ARTSF</name>
<feature type="region of interest" description="Disordered" evidence="3">
    <location>
        <begin position="340"/>
        <end position="361"/>
    </location>
</feature>
<evidence type="ECO:0000256" key="2">
    <source>
        <dbReference type="ARBA" id="ARBA00023242"/>
    </source>
</evidence>
<dbReference type="SMART" id="SM01191">
    <property type="entry name" value="ENT"/>
    <property type="match status" value="1"/>
</dbReference>
<dbReference type="Gene3D" id="1.10.1240.40">
    <property type="entry name" value="ENT domain"/>
    <property type="match status" value="1"/>
</dbReference>
<dbReference type="AlphaFoldDB" id="A0AA88LAB1"/>
<dbReference type="PROSITE" id="PS51138">
    <property type="entry name" value="ENT"/>
    <property type="match status" value="1"/>
</dbReference>
<evidence type="ECO:0000313" key="5">
    <source>
        <dbReference type="EMBL" id="KAK2724138.1"/>
    </source>
</evidence>
<evidence type="ECO:0000256" key="1">
    <source>
        <dbReference type="ARBA" id="ARBA00004123"/>
    </source>
</evidence>
<organism evidence="5 6">
    <name type="scientific">Artemia franciscana</name>
    <name type="common">Brine shrimp</name>
    <name type="synonym">Artemia sanfranciscana</name>
    <dbReference type="NCBI Taxonomy" id="6661"/>
    <lineage>
        <taxon>Eukaryota</taxon>
        <taxon>Metazoa</taxon>
        <taxon>Ecdysozoa</taxon>
        <taxon>Arthropoda</taxon>
        <taxon>Crustacea</taxon>
        <taxon>Branchiopoda</taxon>
        <taxon>Anostraca</taxon>
        <taxon>Artemiidae</taxon>
        <taxon>Artemia</taxon>
    </lineage>
</organism>
<sequence>MSAFGLLKVLEATAFSSIVGAFRAHGSLTDEKKEVLLTIVDIFKLNHDRYKAEIRRAVNDEKLTNIAEKVAGPGTENSWIREGRRNVKLLKRKSPRMSLTLQEYLSKLVDTESTLPVPPVLRQPPVCPPTLPNDFSAILLADQVTPSLEEVGKRMAEEAAKTKQETKGTVKLKRKVTDETPKLKRTVKKIKIKELQSDEVKRKEDQPSQPEVTEKIEEEKEKKNKVPETAREEGTLSSFSESFEEWTIQQQSLSVGSTRRQQPPSDQLKQPARGNIRPVRQPETMNSRPDPLRAPQTSKSTMSRIFPIPSLPDLPLDQKIRATFKPERGTLTPLRPQIRVVTSSGPNSPQTQATAMASRSNASIQIRDTPNPLKAVLRPPMSFSQRLPQKAPLPRLIQARAPSPRPLDPSSAKLVIRQYTPSKDKLLSQTPLHEVSSSGVTSRAIVKPGSSSQPNWTEILAGNEEEMSLAEAVTLLENTPDAKHILQYIASSLEDGQNTGQVQISFGDFEATK</sequence>
<dbReference type="EMBL" id="JAVRJZ010000003">
    <property type="protein sequence ID" value="KAK2724138.1"/>
    <property type="molecule type" value="Genomic_DNA"/>
</dbReference>
<feature type="compositionally biased region" description="Polar residues" evidence="3">
    <location>
        <begin position="235"/>
        <end position="268"/>
    </location>
</feature>
<protein>
    <recommendedName>
        <fullName evidence="4">ENT domain-containing protein</fullName>
    </recommendedName>
</protein>
<evidence type="ECO:0000256" key="3">
    <source>
        <dbReference type="SAM" id="MobiDB-lite"/>
    </source>
</evidence>